<accession>A0A0N4YGP0</accession>
<protein>
    <submittedName>
        <fullName evidence="1 3">Uncharacterized protein</fullName>
    </submittedName>
</protein>
<dbReference type="WBParaSite" id="NBR_0001598701-mRNA-1">
    <property type="protein sequence ID" value="NBR_0001598701-mRNA-1"/>
    <property type="gene ID" value="NBR_0001598701"/>
</dbReference>
<reference evidence="3" key="1">
    <citation type="submission" date="2017-02" db="UniProtKB">
        <authorList>
            <consortium name="WormBaseParasite"/>
        </authorList>
    </citation>
    <scope>IDENTIFICATION</scope>
</reference>
<sequence length="155" mass="17335">MIPSGIHPATQFEYGCKASMGGRSVDKLLRIWRATKGNPSKGAKEKIEFAFLLNSNPDEQFQAVQEQLSTYDLYGNECRHSLLIRVTSRSKQSRNSCPRLGGPISGVTASHLSLRLRRYDNSSCGYDRSISDDQQLLLPPRPVWGLVVGFKEANY</sequence>
<evidence type="ECO:0000313" key="1">
    <source>
        <dbReference type="EMBL" id="VDL79582.1"/>
    </source>
</evidence>
<evidence type="ECO:0000313" key="3">
    <source>
        <dbReference type="WBParaSite" id="NBR_0001598701-mRNA-1"/>
    </source>
</evidence>
<name>A0A0N4YGP0_NIPBR</name>
<dbReference type="EMBL" id="UYSL01021986">
    <property type="protein sequence ID" value="VDL79582.1"/>
    <property type="molecule type" value="Genomic_DNA"/>
</dbReference>
<evidence type="ECO:0000313" key="2">
    <source>
        <dbReference type="Proteomes" id="UP000271162"/>
    </source>
</evidence>
<keyword evidence="2" id="KW-1185">Reference proteome</keyword>
<dbReference type="Proteomes" id="UP000271162">
    <property type="component" value="Unassembled WGS sequence"/>
</dbReference>
<proteinExistence type="predicted"/>
<gene>
    <name evidence="1" type="ORF">NBR_LOCUS15988</name>
</gene>
<reference evidence="1 2" key="2">
    <citation type="submission" date="2018-11" db="EMBL/GenBank/DDBJ databases">
        <authorList>
            <consortium name="Pathogen Informatics"/>
        </authorList>
    </citation>
    <scope>NUCLEOTIDE SEQUENCE [LARGE SCALE GENOMIC DNA]</scope>
</reference>
<organism evidence="3">
    <name type="scientific">Nippostrongylus brasiliensis</name>
    <name type="common">Rat hookworm</name>
    <dbReference type="NCBI Taxonomy" id="27835"/>
    <lineage>
        <taxon>Eukaryota</taxon>
        <taxon>Metazoa</taxon>
        <taxon>Ecdysozoa</taxon>
        <taxon>Nematoda</taxon>
        <taxon>Chromadorea</taxon>
        <taxon>Rhabditida</taxon>
        <taxon>Rhabditina</taxon>
        <taxon>Rhabditomorpha</taxon>
        <taxon>Strongyloidea</taxon>
        <taxon>Heligmosomidae</taxon>
        <taxon>Nippostrongylus</taxon>
    </lineage>
</organism>
<dbReference type="AlphaFoldDB" id="A0A0N4YGP0"/>